<dbReference type="RefSeq" id="WP_147414322.1">
    <property type="nucleotide sequence ID" value="NZ_QWLV01000005.1"/>
</dbReference>
<proteinExistence type="predicted"/>
<organism evidence="1 2">
    <name type="scientific">Sphingomonas gilva</name>
    <dbReference type="NCBI Taxonomy" id="2305907"/>
    <lineage>
        <taxon>Bacteria</taxon>
        <taxon>Pseudomonadati</taxon>
        <taxon>Pseudomonadota</taxon>
        <taxon>Alphaproteobacteria</taxon>
        <taxon>Sphingomonadales</taxon>
        <taxon>Sphingomonadaceae</taxon>
        <taxon>Sphingomonas</taxon>
    </lineage>
</organism>
<dbReference type="Proteomes" id="UP000266693">
    <property type="component" value="Unassembled WGS sequence"/>
</dbReference>
<comment type="caution">
    <text evidence="1">The sequence shown here is derived from an EMBL/GenBank/DDBJ whole genome shotgun (WGS) entry which is preliminary data.</text>
</comment>
<sequence>MTRWLAIYSNAMGNSQAAMITSVNAGLPFGILPEELGLQDYESAATVTLIEMPDGDFRPTVVDVDADAEVAMTFIDL</sequence>
<dbReference type="AlphaFoldDB" id="A0A396S1C2"/>
<gene>
    <name evidence="1" type="ORF">D1610_11540</name>
</gene>
<evidence type="ECO:0000313" key="1">
    <source>
        <dbReference type="EMBL" id="RHW17175.1"/>
    </source>
</evidence>
<evidence type="ECO:0000313" key="2">
    <source>
        <dbReference type="Proteomes" id="UP000266693"/>
    </source>
</evidence>
<dbReference type="EMBL" id="QWLV01000005">
    <property type="protein sequence ID" value="RHW17175.1"/>
    <property type="molecule type" value="Genomic_DNA"/>
</dbReference>
<accession>A0A396S1C2</accession>
<protein>
    <submittedName>
        <fullName evidence="1">Uncharacterized protein</fullName>
    </submittedName>
</protein>
<keyword evidence="2" id="KW-1185">Reference proteome</keyword>
<reference evidence="1 2" key="1">
    <citation type="submission" date="2018-08" db="EMBL/GenBank/DDBJ databases">
        <title>The multiple taxonomic identification of Sphingomonas gilva.</title>
        <authorList>
            <person name="Zhu D."/>
            <person name="Zheng S."/>
        </authorList>
    </citation>
    <scope>NUCLEOTIDE SEQUENCE [LARGE SCALE GENOMIC DNA]</scope>
    <source>
        <strain evidence="1 2">ZDH117</strain>
    </source>
</reference>
<name>A0A396S1C2_9SPHN</name>